<keyword evidence="1" id="KW-0472">Membrane</keyword>
<feature type="transmembrane region" description="Helical" evidence="1">
    <location>
        <begin position="130"/>
        <end position="146"/>
    </location>
</feature>
<dbReference type="EMBL" id="JAJADQ010000010">
    <property type="protein sequence ID" value="MCB2379466.1"/>
    <property type="molecule type" value="Genomic_DNA"/>
</dbReference>
<keyword evidence="1" id="KW-0812">Transmembrane</keyword>
<sequence>MAPESGFVQASYFYVGIFLPASVLIPLSIGAYRRVYAQPELRAVFLYLLVAGATNILAKLLGEARLNNLPLLHIYTIVEFLLLLSYYGKILRHPVLGRALGWLSIAFPVAAVLNFLLVQDIFTFNSYPRSVAAVVVVALAVFYFFAEEARKGPHGQANRWINFGLLQYFGSSIFMFAFSNVLYQHASRQGQFIIGLFHATLVLIMYILFSFGFLSLGKRR</sequence>
<dbReference type="RefSeq" id="WP_226188405.1">
    <property type="nucleotide sequence ID" value="NZ_JAJADQ010000010.1"/>
</dbReference>
<feature type="transmembrane region" description="Helical" evidence="1">
    <location>
        <begin position="192"/>
        <end position="216"/>
    </location>
</feature>
<proteinExistence type="predicted"/>
<organism evidence="2 3">
    <name type="scientific">Hymenobacter nitidus</name>
    <dbReference type="NCBI Taxonomy" id="2880929"/>
    <lineage>
        <taxon>Bacteria</taxon>
        <taxon>Pseudomonadati</taxon>
        <taxon>Bacteroidota</taxon>
        <taxon>Cytophagia</taxon>
        <taxon>Cytophagales</taxon>
        <taxon>Hymenobacteraceae</taxon>
        <taxon>Hymenobacter</taxon>
    </lineage>
</organism>
<evidence type="ECO:0000313" key="2">
    <source>
        <dbReference type="EMBL" id="MCB2379466.1"/>
    </source>
</evidence>
<accession>A0ABS8AGA4</accession>
<reference evidence="2" key="1">
    <citation type="submission" date="2021-10" db="EMBL/GenBank/DDBJ databases">
        <authorList>
            <person name="Dean J.D."/>
            <person name="Kim M.K."/>
            <person name="Newey C.N."/>
            <person name="Stoker T.S."/>
            <person name="Thompson D.W."/>
            <person name="Grose J.H."/>
        </authorList>
    </citation>
    <scope>NUCLEOTIDE SEQUENCE</scope>
    <source>
        <strain evidence="2">BT635</strain>
    </source>
</reference>
<feature type="transmembrane region" description="Helical" evidence="1">
    <location>
        <begin position="12"/>
        <end position="32"/>
    </location>
</feature>
<protein>
    <submittedName>
        <fullName evidence="2">Uncharacterized protein</fullName>
    </submittedName>
</protein>
<keyword evidence="1" id="KW-1133">Transmembrane helix</keyword>
<name>A0ABS8AGA4_9BACT</name>
<feature type="transmembrane region" description="Helical" evidence="1">
    <location>
        <begin position="44"/>
        <end position="62"/>
    </location>
</feature>
<feature type="transmembrane region" description="Helical" evidence="1">
    <location>
        <begin position="166"/>
        <end position="186"/>
    </location>
</feature>
<feature type="transmembrane region" description="Helical" evidence="1">
    <location>
        <begin position="99"/>
        <end position="118"/>
    </location>
</feature>
<evidence type="ECO:0000313" key="3">
    <source>
        <dbReference type="Proteomes" id="UP001165297"/>
    </source>
</evidence>
<gene>
    <name evidence="2" type="ORF">LGH70_17850</name>
</gene>
<evidence type="ECO:0000256" key="1">
    <source>
        <dbReference type="SAM" id="Phobius"/>
    </source>
</evidence>
<comment type="caution">
    <text evidence="2">The sequence shown here is derived from an EMBL/GenBank/DDBJ whole genome shotgun (WGS) entry which is preliminary data.</text>
</comment>
<feature type="transmembrane region" description="Helical" evidence="1">
    <location>
        <begin position="68"/>
        <end position="87"/>
    </location>
</feature>
<dbReference type="Proteomes" id="UP001165297">
    <property type="component" value="Unassembled WGS sequence"/>
</dbReference>
<keyword evidence="3" id="KW-1185">Reference proteome</keyword>